<dbReference type="AlphaFoldDB" id="A0A9N8Q127"/>
<dbReference type="Pfam" id="PF22960">
    <property type="entry name" value="WHD_UBR1"/>
    <property type="match status" value="1"/>
</dbReference>
<evidence type="ECO:0000256" key="1">
    <source>
        <dbReference type="RuleBase" id="RU366018"/>
    </source>
</evidence>
<dbReference type="GO" id="GO:0061630">
    <property type="term" value="F:ubiquitin protein ligase activity"/>
    <property type="evidence" value="ECO:0007669"/>
    <property type="project" value="UniProtKB-UniRule"/>
</dbReference>
<evidence type="ECO:0000313" key="3">
    <source>
        <dbReference type="EMBL" id="CAD0203624.1"/>
    </source>
</evidence>
<accession>A0A9N8Q127</accession>
<dbReference type="InterPro" id="IPR039164">
    <property type="entry name" value="UBR1-like"/>
</dbReference>
<evidence type="ECO:0000259" key="2">
    <source>
        <dbReference type="Pfam" id="PF22960"/>
    </source>
</evidence>
<comment type="function">
    <text evidence="1">Ubiquitin ligase protein which is a component of the N-end rule pathway. Recognizes and binds to proteins bearing specific N-terminal residues that are destabilizing according to the N-end rule, leading to their ubiquitination and subsequent degradation.</text>
</comment>
<organism evidence="3 4">
    <name type="scientific">Chrysodeixis includens</name>
    <name type="common">Soybean looper</name>
    <name type="synonym">Pseudoplusia includens</name>
    <dbReference type="NCBI Taxonomy" id="689277"/>
    <lineage>
        <taxon>Eukaryota</taxon>
        <taxon>Metazoa</taxon>
        <taxon>Ecdysozoa</taxon>
        <taxon>Arthropoda</taxon>
        <taxon>Hexapoda</taxon>
        <taxon>Insecta</taxon>
        <taxon>Pterygota</taxon>
        <taxon>Neoptera</taxon>
        <taxon>Endopterygota</taxon>
        <taxon>Lepidoptera</taxon>
        <taxon>Glossata</taxon>
        <taxon>Ditrysia</taxon>
        <taxon>Noctuoidea</taxon>
        <taxon>Noctuidae</taxon>
        <taxon>Plusiinae</taxon>
        <taxon>Chrysodeixis</taxon>
    </lineage>
</organism>
<keyword evidence="1" id="KW-0479">Metal-binding</keyword>
<comment type="similarity">
    <text evidence="1">Belongs to the E3 ubiquitin-protein ligase UBR1-like family.</text>
</comment>
<comment type="pathway">
    <text evidence="1">Protein modification; protein ubiquitination.</text>
</comment>
<dbReference type="GO" id="GO:0016567">
    <property type="term" value="P:protein ubiquitination"/>
    <property type="evidence" value="ECO:0007669"/>
    <property type="project" value="UniProtKB-UniRule"/>
</dbReference>
<reference evidence="3" key="1">
    <citation type="submission" date="2021-12" db="EMBL/GenBank/DDBJ databases">
        <authorList>
            <person name="King R."/>
        </authorList>
    </citation>
    <scope>NUCLEOTIDE SEQUENCE</scope>
</reference>
<keyword evidence="1" id="KW-0808">Transferase</keyword>
<dbReference type="GO" id="GO:0071596">
    <property type="term" value="P:ubiquitin-dependent protein catabolic process via the N-end rule pathway"/>
    <property type="evidence" value="ECO:0007669"/>
    <property type="project" value="UniProtKB-UniRule"/>
</dbReference>
<name>A0A9N8Q127_CHRIL</name>
<keyword evidence="1" id="KW-0833">Ubl conjugation pathway</keyword>
<dbReference type="PANTHER" id="PTHR21497:SF24">
    <property type="entry name" value="E3 UBIQUITIN-PROTEIN LIGASE UBR1"/>
    <property type="match status" value="1"/>
</dbReference>
<proteinExistence type="inferred from homology"/>
<dbReference type="PANTHER" id="PTHR21497">
    <property type="entry name" value="UBIQUITIN LIGASE E3 ALPHA-RELATED"/>
    <property type="match status" value="1"/>
</dbReference>
<evidence type="ECO:0000313" key="4">
    <source>
        <dbReference type="Proteomes" id="UP001154114"/>
    </source>
</evidence>
<dbReference type="GO" id="GO:0005737">
    <property type="term" value="C:cytoplasm"/>
    <property type="evidence" value="ECO:0007669"/>
    <property type="project" value="TreeGrafter"/>
</dbReference>
<comment type="catalytic activity">
    <reaction evidence="1">
        <text>S-ubiquitinyl-[E2 ubiquitin-conjugating enzyme]-L-cysteine + [acceptor protein]-L-lysine = [E2 ubiquitin-conjugating enzyme]-L-cysteine + N(6)-ubiquitinyl-[acceptor protein]-L-lysine.</text>
        <dbReference type="EC" id="2.3.2.27"/>
    </reaction>
</comment>
<dbReference type="GO" id="GO:0008270">
    <property type="term" value="F:zinc ion binding"/>
    <property type="evidence" value="ECO:0007669"/>
    <property type="project" value="UniProtKB-UniRule"/>
</dbReference>
<dbReference type="Proteomes" id="UP001154114">
    <property type="component" value="Chromosome 19"/>
</dbReference>
<sequence>MQNDARMWKAARTAWHRLLIATTLMDYTTKRTMAILFTRNYGSILKDFIRDDHDHSFSISSLSVQLYTTPTLAHHLIAKHDALFVVMNTFVSECNRRCNNGRLEFDRNHVPMAFKRAQFILYDVKYLLSSVPTTFNDDLKKGFLHGMSLMLNLLVMMQGMDSVVRQVGQHMEYEPEWESAFNLHVKLAHSITLSLEWCAADKALTAAVYRMALRKYAETYAPPAKVVRDILVPELGFQSASVIPYDVSSEPVSIHRPLSRYIAGLHLLLHQHGLSYHNKEFDRQDKPKPTPAELIEPVLQTMAMIGQVHAGMWRRNGFALINQLYFYQNVKCRAEMLDRDVVMLQIGASLMESNEFIIHLLNKFNLLEWAATEFELRRIEDDTIRHTISMVEEFLGLLITIVGSRYVPGVGEVTDEDRTKKEIIQMLCVKPMPHSELNSRGFPLRARRGRVVGSRYVPGVGEVTDEDRTKKEIIQMLCVKPMPHSELNRKIQHVQTKKKTKKISFVGSRYVPGVGEVTDEDRTKKEIIQMLCVKPMPHSELNRLYINTWRTVVGSRYVPGVGEVTDEDRTKKEIIQMLCVKPMPHSELNRSLPENQLHETGLEAVIHEVADFTKPSGGNNRGVYKLKPHLYDEYDTFFYHYTREELSRSEEEQRTRRKAAGLPECCPPPPLPKLSPAFRLLANLMQCDATMHVLRVVLLRALDLRARSFSETQVHKLSPAFRLLANLMQCDATMHVLRVVLLRALDLRASATPPCTCCASCCCARSTCAPGPSQRRKCTRYPHLLYYLPKLSPAFRLLANLMQCDATMHVLRVVLLRALDLRARSFSETQVHKVPTHLLYYLPKLSPAFRLLANLMQCDATMHDLRARSCKCKVCC</sequence>
<keyword evidence="1" id="KW-0863">Zinc-finger</keyword>
<dbReference type="GO" id="GO:0000151">
    <property type="term" value="C:ubiquitin ligase complex"/>
    <property type="evidence" value="ECO:0007669"/>
    <property type="project" value="TreeGrafter"/>
</dbReference>
<protein>
    <recommendedName>
        <fullName evidence="1">E3 ubiquitin-protein ligase</fullName>
        <ecNumber evidence="1">2.3.2.27</ecNumber>
    </recommendedName>
</protein>
<feature type="domain" description="E3 ubiquitin-protein ligase UBR1-like winged-helix" evidence="2">
    <location>
        <begin position="570"/>
        <end position="667"/>
    </location>
</feature>
<dbReference type="EMBL" id="LR824022">
    <property type="protein sequence ID" value="CAD0203624.1"/>
    <property type="molecule type" value="Genomic_DNA"/>
</dbReference>
<keyword evidence="4" id="KW-1185">Reference proteome</keyword>
<dbReference type="InterPro" id="IPR036390">
    <property type="entry name" value="WH_DNA-bd_sf"/>
</dbReference>
<dbReference type="InterPro" id="IPR042065">
    <property type="entry name" value="E3_ELL-like"/>
</dbReference>
<dbReference type="InterPro" id="IPR055194">
    <property type="entry name" value="UBR1-like_WH"/>
</dbReference>
<dbReference type="EC" id="2.3.2.27" evidence="1"/>
<dbReference type="SUPFAM" id="SSF46785">
    <property type="entry name" value="Winged helix' DNA-binding domain"/>
    <property type="match status" value="1"/>
</dbReference>
<dbReference type="OrthoDB" id="26387at2759"/>
<dbReference type="Gene3D" id="1.10.10.2670">
    <property type="entry name" value="E3 ubiquitin-protein ligase"/>
    <property type="match status" value="1"/>
</dbReference>
<keyword evidence="1" id="KW-0862">Zinc</keyword>
<gene>
    <name evidence="3" type="ORF">CINC_LOCUS5272</name>
</gene>